<comment type="caution">
    <text evidence="2">The sequence shown here is derived from an EMBL/GenBank/DDBJ whole genome shotgun (WGS) entry which is preliminary data.</text>
</comment>
<reference evidence="2" key="1">
    <citation type="submission" date="2023-11" db="EMBL/GenBank/DDBJ databases">
        <title>Genome assemblies of two species of porcelain crab, Petrolisthes cinctipes and Petrolisthes manimaculis (Anomura: Porcellanidae).</title>
        <authorList>
            <person name="Angst P."/>
        </authorList>
    </citation>
    <scope>NUCLEOTIDE SEQUENCE</scope>
    <source>
        <strain evidence="2">PB745_02</strain>
        <tissue evidence="2">Gill</tissue>
    </source>
</reference>
<dbReference type="Proteomes" id="UP001292094">
    <property type="component" value="Unassembled WGS sequence"/>
</dbReference>
<keyword evidence="3" id="KW-1185">Reference proteome</keyword>
<dbReference type="EMBL" id="JAWZYT010000463">
    <property type="protein sequence ID" value="KAK4323190.1"/>
    <property type="molecule type" value="Genomic_DNA"/>
</dbReference>
<feature type="compositionally biased region" description="Basic and acidic residues" evidence="1">
    <location>
        <begin position="1"/>
        <end position="22"/>
    </location>
</feature>
<accession>A0AAE1QAH8</accession>
<evidence type="ECO:0000313" key="3">
    <source>
        <dbReference type="Proteomes" id="UP001292094"/>
    </source>
</evidence>
<evidence type="ECO:0000313" key="2">
    <source>
        <dbReference type="EMBL" id="KAK4323190.1"/>
    </source>
</evidence>
<feature type="region of interest" description="Disordered" evidence="1">
    <location>
        <begin position="1"/>
        <end position="25"/>
    </location>
</feature>
<organism evidence="2 3">
    <name type="scientific">Petrolisthes manimaculis</name>
    <dbReference type="NCBI Taxonomy" id="1843537"/>
    <lineage>
        <taxon>Eukaryota</taxon>
        <taxon>Metazoa</taxon>
        <taxon>Ecdysozoa</taxon>
        <taxon>Arthropoda</taxon>
        <taxon>Crustacea</taxon>
        <taxon>Multicrustacea</taxon>
        <taxon>Malacostraca</taxon>
        <taxon>Eumalacostraca</taxon>
        <taxon>Eucarida</taxon>
        <taxon>Decapoda</taxon>
        <taxon>Pleocyemata</taxon>
        <taxon>Anomura</taxon>
        <taxon>Galatheoidea</taxon>
        <taxon>Porcellanidae</taxon>
        <taxon>Petrolisthes</taxon>
    </lineage>
</organism>
<name>A0AAE1QAH8_9EUCA</name>
<gene>
    <name evidence="2" type="ORF">Pmani_006091</name>
</gene>
<evidence type="ECO:0000256" key="1">
    <source>
        <dbReference type="SAM" id="MobiDB-lite"/>
    </source>
</evidence>
<proteinExistence type="predicted"/>
<protein>
    <submittedName>
        <fullName evidence="2">Uncharacterized protein</fullName>
    </submittedName>
</protein>
<dbReference type="AlphaFoldDB" id="A0AAE1QAH8"/>
<sequence>MREGAGGSEEGKEKSRSTEIGKEGMGWGSEIAARRAHSSILSCHRSRTNDTLLLRESTPLCLALWPITTQGTGVARFRLVQEAGALAKEGVV</sequence>